<name>A0ACB8TYA9_9APHY</name>
<sequence>MRRSSCIRWLWAKKPDYEETALCAEFYHFLNMKMEMNDINAPRGCRHTLEKRHRKGHGCPDGYFVRTQAERFGVSEGRHPDFIAQGGQSGRECRFPDSSARGMILGMLTLAWAGFRTTNYHGVTGDCSVNKTFWWDELGRNAVAMLAVIRSCVPQSGGCGGVYAGVLSRKTPGPVKHCKTAIVAKNPAIIREDPPDFNIAWVHPCGKISTAIWTRRAEYERVKHGRQRVGNCARRGYHRRDLKIAAQQSPKRCDKSGTLVVPPMGGTRGRGTDNQFYPTHTHQSKKFTDEVACILGAFV</sequence>
<proteinExistence type="predicted"/>
<evidence type="ECO:0000313" key="1">
    <source>
        <dbReference type="EMBL" id="KAI0086995.1"/>
    </source>
</evidence>
<evidence type="ECO:0000313" key="2">
    <source>
        <dbReference type="Proteomes" id="UP001055072"/>
    </source>
</evidence>
<gene>
    <name evidence="1" type="ORF">BDY19DRAFT_907865</name>
</gene>
<keyword evidence="2" id="KW-1185">Reference proteome</keyword>
<organism evidence="1 2">
    <name type="scientific">Irpex rosettiformis</name>
    <dbReference type="NCBI Taxonomy" id="378272"/>
    <lineage>
        <taxon>Eukaryota</taxon>
        <taxon>Fungi</taxon>
        <taxon>Dikarya</taxon>
        <taxon>Basidiomycota</taxon>
        <taxon>Agaricomycotina</taxon>
        <taxon>Agaricomycetes</taxon>
        <taxon>Polyporales</taxon>
        <taxon>Irpicaceae</taxon>
        <taxon>Irpex</taxon>
    </lineage>
</organism>
<dbReference type="EMBL" id="MU274920">
    <property type="protein sequence ID" value="KAI0086995.1"/>
    <property type="molecule type" value="Genomic_DNA"/>
</dbReference>
<accession>A0ACB8TYA9</accession>
<reference evidence="1" key="1">
    <citation type="journal article" date="2021" name="Environ. Microbiol.">
        <title>Gene family expansions and transcriptome signatures uncover fungal adaptations to wood decay.</title>
        <authorList>
            <person name="Hage H."/>
            <person name="Miyauchi S."/>
            <person name="Viragh M."/>
            <person name="Drula E."/>
            <person name="Min B."/>
            <person name="Chaduli D."/>
            <person name="Navarro D."/>
            <person name="Favel A."/>
            <person name="Norest M."/>
            <person name="Lesage-Meessen L."/>
            <person name="Balint B."/>
            <person name="Merenyi Z."/>
            <person name="de Eugenio L."/>
            <person name="Morin E."/>
            <person name="Martinez A.T."/>
            <person name="Baldrian P."/>
            <person name="Stursova M."/>
            <person name="Martinez M.J."/>
            <person name="Novotny C."/>
            <person name="Magnuson J.K."/>
            <person name="Spatafora J.W."/>
            <person name="Maurice S."/>
            <person name="Pangilinan J."/>
            <person name="Andreopoulos W."/>
            <person name="LaButti K."/>
            <person name="Hundley H."/>
            <person name="Na H."/>
            <person name="Kuo A."/>
            <person name="Barry K."/>
            <person name="Lipzen A."/>
            <person name="Henrissat B."/>
            <person name="Riley R."/>
            <person name="Ahrendt S."/>
            <person name="Nagy L.G."/>
            <person name="Grigoriev I.V."/>
            <person name="Martin F."/>
            <person name="Rosso M.N."/>
        </authorList>
    </citation>
    <scope>NUCLEOTIDE SEQUENCE</scope>
    <source>
        <strain evidence="1">CBS 384.51</strain>
    </source>
</reference>
<comment type="caution">
    <text evidence="1">The sequence shown here is derived from an EMBL/GenBank/DDBJ whole genome shotgun (WGS) entry which is preliminary data.</text>
</comment>
<protein>
    <submittedName>
        <fullName evidence="1">Uncharacterized protein</fullName>
    </submittedName>
</protein>
<dbReference type="Proteomes" id="UP001055072">
    <property type="component" value="Unassembled WGS sequence"/>
</dbReference>